<name>A0ABW3I188_9FLAO</name>
<proteinExistence type="predicted"/>
<accession>A0ABW3I188</accession>
<protein>
    <recommendedName>
        <fullName evidence="4">Lipoprotein</fullName>
    </recommendedName>
</protein>
<evidence type="ECO:0008006" key="4">
    <source>
        <dbReference type="Google" id="ProtNLM"/>
    </source>
</evidence>
<feature type="signal peptide" evidence="1">
    <location>
        <begin position="1"/>
        <end position="23"/>
    </location>
</feature>
<sequence length="47" mass="5330">MKKKVFTLACLMLFLLASCGASKWNCTKRYCNATELNYEIDPSVVQP</sequence>
<dbReference type="RefSeq" id="WP_377714444.1">
    <property type="nucleotide sequence ID" value="NZ_JBHTJM010000006.1"/>
</dbReference>
<dbReference type="PROSITE" id="PS51257">
    <property type="entry name" value="PROKAR_LIPOPROTEIN"/>
    <property type="match status" value="1"/>
</dbReference>
<reference evidence="3" key="1">
    <citation type="journal article" date="2019" name="Int. J. Syst. Evol. Microbiol.">
        <title>The Global Catalogue of Microorganisms (GCM) 10K type strain sequencing project: providing services to taxonomists for standard genome sequencing and annotation.</title>
        <authorList>
            <consortium name="The Broad Institute Genomics Platform"/>
            <consortium name="The Broad Institute Genome Sequencing Center for Infectious Disease"/>
            <person name="Wu L."/>
            <person name="Ma J."/>
        </authorList>
    </citation>
    <scope>NUCLEOTIDE SEQUENCE [LARGE SCALE GENOMIC DNA]</scope>
    <source>
        <strain evidence="3">CCUG 62114</strain>
    </source>
</reference>
<evidence type="ECO:0000313" key="3">
    <source>
        <dbReference type="Proteomes" id="UP001596997"/>
    </source>
</evidence>
<feature type="chain" id="PRO_5045339449" description="Lipoprotein" evidence="1">
    <location>
        <begin position="24"/>
        <end position="47"/>
    </location>
</feature>
<dbReference type="EMBL" id="JBHTJM010000006">
    <property type="protein sequence ID" value="MFD0963588.1"/>
    <property type="molecule type" value="Genomic_DNA"/>
</dbReference>
<keyword evidence="3" id="KW-1185">Reference proteome</keyword>
<organism evidence="2 3">
    <name type="scientific">Pseudofulvibacter geojedonensis</name>
    <dbReference type="NCBI Taxonomy" id="1123758"/>
    <lineage>
        <taxon>Bacteria</taxon>
        <taxon>Pseudomonadati</taxon>
        <taxon>Bacteroidota</taxon>
        <taxon>Flavobacteriia</taxon>
        <taxon>Flavobacteriales</taxon>
        <taxon>Flavobacteriaceae</taxon>
        <taxon>Pseudofulvibacter</taxon>
    </lineage>
</organism>
<comment type="caution">
    <text evidence="2">The sequence shown here is derived from an EMBL/GenBank/DDBJ whole genome shotgun (WGS) entry which is preliminary data.</text>
</comment>
<evidence type="ECO:0000313" key="2">
    <source>
        <dbReference type="EMBL" id="MFD0963588.1"/>
    </source>
</evidence>
<evidence type="ECO:0000256" key="1">
    <source>
        <dbReference type="SAM" id="SignalP"/>
    </source>
</evidence>
<dbReference type="Proteomes" id="UP001596997">
    <property type="component" value="Unassembled WGS sequence"/>
</dbReference>
<keyword evidence="1" id="KW-0732">Signal</keyword>
<gene>
    <name evidence="2" type="ORF">ACFQ1O_06200</name>
</gene>